<dbReference type="Proteomes" id="UP000466442">
    <property type="component" value="Linkage Group LG5"/>
</dbReference>
<dbReference type="EMBL" id="WIXP02000005">
    <property type="protein sequence ID" value="KAF6210490.1"/>
    <property type="molecule type" value="Genomic_DNA"/>
</dbReference>
<accession>A0A8S9XN82</accession>
<sequence>MGAKLNIPSNIETYHSKQSRRRSRRKQARRNRRRQQRLSGSLKNKLVPNLHPDNAASQELSDFSDCDFSDYDLKTSKMHRNSPSSNNRTPSEGSEPTKRKNRHQSSDNETDYESDSSASSEPDNEENVSESKTTLPKNVTSSKGNDSSSKTDLNSSDKEIENANSEPNAPYGKKIKRIVESQPESNRTERSALKNEKKSLKEKGPSRLIDRQHSSDSEIAKNISDSNMSSESVRKSSQSRRSDSSDLASEQDEEMLNRSKANIENTRNREGESGGGHESNLKSEEPKTNSSEIEFTKRFPREAVCNTSYKRNRKLSSPEHPAYNFGERLTSDSSPTEERRNMKRRRVKPSRSLSSRESPSPTIQRSVTERMFSKAQNVPSNHINTVCSAPRLPQKDSHAKPVSRDFDDGAQSPLDYDYIPNDTMYSQRIDNSNSESERFYRLVNSAGDDRDGKQAGRRTESPSRSRYLSIQWAQGPLKSCNQDFEFSEGSVPRSPTKRSRDSTYDSRMNENENRVRQPPDFLLAADDHIVDWDNPTYFDGENSHGVLCNIEPDIAYQKAAAWSNSLRKIMVQAPISILKKKSQIESSVKNAARQVRTFDAISTTSAMILSRSTVHIIKNFICSNFWEGEPCDKSCGKKHKINCDEFPSVSTDEVFQAVSDRLMEMEHPSIEMTNSFLEWLSDHHENIKMLSFSKILFTNNKGFNSLTKICELLVKYLARSYNCENYRMVEFLLKFHYVMVKKNPELAKTVVNKLIGYSQVGTYRHKVYEIVRFLLDVDGFSLQFKILDKLLYEVIANPPPDILILKEKIKRQLKSYEKAEDPDFRARAYRFLLTYFPETTRPPPINQ</sequence>
<dbReference type="AlphaFoldDB" id="A0A8S9XN82"/>
<evidence type="ECO:0000256" key="1">
    <source>
        <dbReference type="SAM" id="MobiDB-lite"/>
    </source>
</evidence>
<organism evidence="2 3">
    <name type="scientific">Apolygus lucorum</name>
    <name type="common">Small green plant bug</name>
    <name type="synonym">Lygocoris lucorum</name>
    <dbReference type="NCBI Taxonomy" id="248454"/>
    <lineage>
        <taxon>Eukaryota</taxon>
        <taxon>Metazoa</taxon>
        <taxon>Ecdysozoa</taxon>
        <taxon>Arthropoda</taxon>
        <taxon>Hexapoda</taxon>
        <taxon>Insecta</taxon>
        <taxon>Pterygota</taxon>
        <taxon>Neoptera</taxon>
        <taxon>Paraneoptera</taxon>
        <taxon>Hemiptera</taxon>
        <taxon>Heteroptera</taxon>
        <taxon>Panheteroptera</taxon>
        <taxon>Cimicomorpha</taxon>
        <taxon>Miridae</taxon>
        <taxon>Mirini</taxon>
        <taxon>Apolygus</taxon>
    </lineage>
</organism>
<feature type="compositionally biased region" description="Polar residues" evidence="1">
    <location>
        <begin position="423"/>
        <end position="434"/>
    </location>
</feature>
<comment type="caution">
    <text evidence="2">The sequence shown here is derived from an EMBL/GenBank/DDBJ whole genome shotgun (WGS) entry which is preliminary data.</text>
</comment>
<feature type="compositionally biased region" description="Basic and acidic residues" evidence="1">
    <location>
        <begin position="393"/>
        <end position="407"/>
    </location>
</feature>
<feature type="compositionally biased region" description="Basic and acidic residues" evidence="1">
    <location>
        <begin position="447"/>
        <end position="463"/>
    </location>
</feature>
<evidence type="ECO:0000313" key="2">
    <source>
        <dbReference type="EMBL" id="KAF6210490.1"/>
    </source>
</evidence>
<feature type="region of interest" description="Disordered" evidence="1">
    <location>
        <begin position="1"/>
        <end position="466"/>
    </location>
</feature>
<name>A0A8S9XN82_APOLU</name>
<feature type="compositionally biased region" description="Basic residues" evidence="1">
    <location>
        <begin position="17"/>
        <end position="36"/>
    </location>
</feature>
<feature type="region of interest" description="Disordered" evidence="1">
    <location>
        <begin position="483"/>
        <end position="513"/>
    </location>
</feature>
<feature type="compositionally biased region" description="Low complexity" evidence="1">
    <location>
        <begin position="350"/>
        <end position="361"/>
    </location>
</feature>
<protein>
    <submittedName>
        <fullName evidence="2">Uncharacterized protein</fullName>
    </submittedName>
</protein>
<gene>
    <name evidence="2" type="ORF">GE061_013596</name>
</gene>
<proteinExistence type="predicted"/>
<feature type="compositionally biased region" description="Polar residues" evidence="1">
    <location>
        <begin position="130"/>
        <end position="154"/>
    </location>
</feature>
<feature type="compositionally biased region" description="Polar residues" evidence="1">
    <location>
        <begin position="374"/>
        <end position="387"/>
    </location>
</feature>
<keyword evidence="3" id="KW-1185">Reference proteome</keyword>
<feature type="compositionally biased region" description="Basic and acidic residues" evidence="1">
    <location>
        <begin position="186"/>
        <end position="219"/>
    </location>
</feature>
<feature type="compositionally biased region" description="Basic and acidic residues" evidence="1">
    <location>
        <begin position="498"/>
        <end position="513"/>
    </location>
</feature>
<feature type="compositionally biased region" description="Low complexity" evidence="1">
    <location>
        <begin position="81"/>
        <end position="91"/>
    </location>
</feature>
<evidence type="ECO:0000313" key="3">
    <source>
        <dbReference type="Proteomes" id="UP000466442"/>
    </source>
</evidence>
<reference evidence="2" key="1">
    <citation type="journal article" date="2021" name="Mol. Ecol. Resour.">
        <title>Apolygus lucorum genome provides insights into omnivorousness and mesophyll feeding.</title>
        <authorList>
            <person name="Liu Y."/>
            <person name="Liu H."/>
            <person name="Wang H."/>
            <person name="Huang T."/>
            <person name="Liu B."/>
            <person name="Yang B."/>
            <person name="Yin L."/>
            <person name="Li B."/>
            <person name="Zhang Y."/>
            <person name="Zhang S."/>
            <person name="Jiang F."/>
            <person name="Zhang X."/>
            <person name="Ren Y."/>
            <person name="Wang B."/>
            <person name="Wang S."/>
            <person name="Lu Y."/>
            <person name="Wu K."/>
            <person name="Fan W."/>
            <person name="Wang G."/>
        </authorList>
    </citation>
    <scope>NUCLEOTIDE SEQUENCE</scope>
    <source>
        <strain evidence="2">12Hb</strain>
    </source>
</reference>